<dbReference type="InterPro" id="IPR003697">
    <property type="entry name" value="Maf-like"/>
</dbReference>
<dbReference type="EMBL" id="AFHV02003294">
    <property type="protein sequence ID" value="PUA84174.1"/>
    <property type="molecule type" value="Genomic_DNA"/>
</dbReference>
<dbReference type="AlphaFoldDB" id="A0A2T6IFQ8"/>
<comment type="caution">
    <text evidence="3">The sequence shown here is derived from an EMBL/GenBank/DDBJ whole genome shotgun (WGS) entry which is preliminary data.</text>
</comment>
<dbReference type="Proteomes" id="UP000244488">
    <property type="component" value="Unassembled WGS sequence"/>
</dbReference>
<comment type="cofactor">
    <cofactor evidence="1">
        <name>a divalent metal cation</name>
        <dbReference type="ChEBI" id="CHEBI:60240"/>
    </cofactor>
</comment>
<proteinExistence type="predicted"/>
<dbReference type="PANTHER" id="PTHR43213:SF5">
    <property type="entry name" value="BIFUNCTIONAL DTTP_UTP PYROPHOSPHATASE_METHYLTRANSFERASE PROTEIN-RELATED"/>
    <property type="match status" value="1"/>
</dbReference>
<dbReference type="Pfam" id="PF02545">
    <property type="entry name" value="Maf"/>
    <property type="match status" value="1"/>
</dbReference>
<gene>
    <name evidence="3" type="ORF">TGBR9_384590</name>
</gene>
<evidence type="ECO:0000313" key="4">
    <source>
        <dbReference type="Proteomes" id="UP000244488"/>
    </source>
</evidence>
<dbReference type="InterPro" id="IPR029001">
    <property type="entry name" value="ITPase-like_fam"/>
</dbReference>
<evidence type="ECO:0000256" key="1">
    <source>
        <dbReference type="ARBA" id="ARBA00001968"/>
    </source>
</evidence>
<reference evidence="3 4" key="1">
    <citation type="journal article" date="2016" name="Nat. Commun.">
        <title>Local admixture of amplified and diversified secreted pathogenesis determinants shapes mosaic Toxoplasma gondii genomes.</title>
        <authorList>
            <person name="Lorenzi H."/>
            <person name="Khan A."/>
            <person name="Behnke M.S."/>
            <person name="Namasivayam S."/>
            <person name="Swapna L.S."/>
            <person name="Hadjithomas M."/>
            <person name="Karamycheva S."/>
            <person name="Pinney D."/>
            <person name="Brunk B.P."/>
            <person name="Ajioka J.W."/>
            <person name="Ajzenberg D."/>
            <person name="Boothroyd J.C."/>
            <person name="Boyle J.P."/>
            <person name="Darde M.L."/>
            <person name="Diaz-Miranda M.A."/>
            <person name="Dubey J.P."/>
            <person name="Fritz H.M."/>
            <person name="Gennari S.M."/>
            <person name="Gregory B.D."/>
            <person name="Kim K."/>
            <person name="Saeij J.P."/>
            <person name="Su C."/>
            <person name="White M.W."/>
            <person name="Zhu X.Q."/>
            <person name="Howe D.K."/>
            <person name="Rosenthal B.M."/>
            <person name="Grigg M.E."/>
            <person name="Parkinson J."/>
            <person name="Liu L."/>
            <person name="Kissinger J.C."/>
            <person name="Roos D.S."/>
            <person name="Sibley L.D."/>
        </authorList>
    </citation>
    <scope>NUCLEOTIDE SEQUENCE [LARGE SCALE GENOMIC DNA]</scope>
    <source>
        <strain evidence="3 4">TgCATBr9</strain>
    </source>
</reference>
<evidence type="ECO:0000256" key="2">
    <source>
        <dbReference type="ARBA" id="ARBA00022801"/>
    </source>
</evidence>
<dbReference type="Gene3D" id="3.90.950.10">
    <property type="match status" value="1"/>
</dbReference>
<dbReference type="PANTHER" id="PTHR43213">
    <property type="entry name" value="BIFUNCTIONAL DTTP/UTP PYROPHOSPHATASE/METHYLTRANSFERASE PROTEIN-RELATED"/>
    <property type="match status" value="1"/>
</dbReference>
<accession>A0A2T6IFQ8</accession>
<organism evidence="3 4">
    <name type="scientific">Toxoplasma gondii TgCATBr9</name>
    <dbReference type="NCBI Taxonomy" id="943120"/>
    <lineage>
        <taxon>Eukaryota</taxon>
        <taxon>Sar</taxon>
        <taxon>Alveolata</taxon>
        <taxon>Apicomplexa</taxon>
        <taxon>Conoidasida</taxon>
        <taxon>Coccidia</taxon>
        <taxon>Eucoccidiorida</taxon>
        <taxon>Eimeriorina</taxon>
        <taxon>Sarcocystidae</taxon>
        <taxon>Toxoplasma</taxon>
    </lineage>
</organism>
<dbReference type="GO" id="GO:0047429">
    <property type="term" value="F:nucleoside triphosphate diphosphatase activity"/>
    <property type="evidence" value="ECO:0007669"/>
    <property type="project" value="InterPro"/>
</dbReference>
<protein>
    <submittedName>
        <fullName evidence="3">Maf-like protein</fullName>
    </submittedName>
</protein>
<dbReference type="SUPFAM" id="SSF52972">
    <property type="entry name" value="ITPase-like"/>
    <property type="match status" value="1"/>
</dbReference>
<name>A0A2T6IFQ8_TOXGO</name>
<keyword evidence="2" id="KW-0378">Hydrolase</keyword>
<sequence length="119" mass="12651">MLASLSGRTHAVHTAVSLYSRQGGAEHPVAAFVETTKVTMVALGSDDIEAYVRTGEPIDKAGHLSGLAFFAMLQGSYGIQGIAGQFVSRIDGCFFNVVGLPVTRLAEALVDLWKRSLII</sequence>
<dbReference type="VEuPathDB" id="ToxoDB:TGBR9_384590"/>
<evidence type="ECO:0000313" key="3">
    <source>
        <dbReference type="EMBL" id="PUA84174.1"/>
    </source>
</evidence>